<comment type="caution">
    <text evidence="2">The sequence shown here is derived from an EMBL/GenBank/DDBJ whole genome shotgun (WGS) entry which is preliminary data.</text>
</comment>
<accession>A0A2R6NNT8</accession>
<gene>
    <name evidence="2" type="ORF">PHLCEN_2v10152</name>
</gene>
<dbReference type="AlphaFoldDB" id="A0A2R6NNT8"/>
<reference evidence="2 3" key="1">
    <citation type="submission" date="2018-02" db="EMBL/GenBank/DDBJ databases">
        <title>Genome sequence of the basidiomycete white-rot fungus Phlebia centrifuga.</title>
        <authorList>
            <person name="Granchi Z."/>
            <person name="Peng M."/>
            <person name="de Vries R.P."/>
            <person name="Hilden K."/>
            <person name="Makela M.R."/>
            <person name="Grigoriev I."/>
            <person name="Riley R."/>
        </authorList>
    </citation>
    <scope>NUCLEOTIDE SEQUENCE [LARGE SCALE GENOMIC DNA]</scope>
    <source>
        <strain evidence="2 3">FBCC195</strain>
    </source>
</reference>
<evidence type="ECO:0000256" key="1">
    <source>
        <dbReference type="SAM" id="MobiDB-lite"/>
    </source>
</evidence>
<feature type="region of interest" description="Disordered" evidence="1">
    <location>
        <begin position="1"/>
        <end position="23"/>
    </location>
</feature>
<dbReference type="EMBL" id="MLYV02001021">
    <property type="protein sequence ID" value="PSR74080.1"/>
    <property type="molecule type" value="Genomic_DNA"/>
</dbReference>
<proteinExistence type="predicted"/>
<evidence type="ECO:0000313" key="3">
    <source>
        <dbReference type="Proteomes" id="UP000186601"/>
    </source>
</evidence>
<dbReference type="Proteomes" id="UP000186601">
    <property type="component" value="Unassembled WGS sequence"/>
</dbReference>
<name>A0A2R6NNT8_9APHY</name>
<protein>
    <submittedName>
        <fullName evidence="2">Uncharacterized protein</fullName>
    </submittedName>
</protein>
<sequence>MAVTRRCKPTVSNAKGASAKPLKPGQDVAAKELMFPSWFETVQKWDIGCEVWAHSANSKRWFCHTTVQESLVKFSTAQDDGGKREASKGFVSSPVATV</sequence>
<keyword evidence="3" id="KW-1185">Reference proteome</keyword>
<organism evidence="2 3">
    <name type="scientific">Hermanssonia centrifuga</name>
    <dbReference type="NCBI Taxonomy" id="98765"/>
    <lineage>
        <taxon>Eukaryota</taxon>
        <taxon>Fungi</taxon>
        <taxon>Dikarya</taxon>
        <taxon>Basidiomycota</taxon>
        <taxon>Agaricomycotina</taxon>
        <taxon>Agaricomycetes</taxon>
        <taxon>Polyporales</taxon>
        <taxon>Meruliaceae</taxon>
        <taxon>Hermanssonia</taxon>
    </lineage>
</organism>
<feature type="region of interest" description="Disordered" evidence="1">
    <location>
        <begin position="77"/>
        <end position="98"/>
    </location>
</feature>
<evidence type="ECO:0000313" key="2">
    <source>
        <dbReference type="EMBL" id="PSR74080.1"/>
    </source>
</evidence>